<comment type="caution">
    <text evidence="7">The sequence shown here is derived from an EMBL/GenBank/DDBJ whole genome shotgun (WGS) entry which is preliminary data.</text>
</comment>
<dbReference type="PANTHER" id="PTHR34139">
    <property type="entry name" value="UPF0331 PROTEIN MJ0127"/>
    <property type="match status" value="1"/>
</dbReference>
<dbReference type="Proteomes" id="UP000769766">
    <property type="component" value="Unassembled WGS sequence"/>
</dbReference>
<accession>A0A932FXG6</accession>
<name>A0A932FXG6_UNCTE</name>
<protein>
    <submittedName>
        <fullName evidence="7">DUF86 domain-containing protein</fullName>
    </submittedName>
</protein>
<dbReference type="PANTHER" id="PTHR34139:SF1">
    <property type="entry name" value="RNASE MJ1380-RELATED"/>
    <property type="match status" value="1"/>
</dbReference>
<keyword evidence="2" id="KW-1277">Toxin-antitoxin system</keyword>
<evidence type="ECO:0000256" key="2">
    <source>
        <dbReference type="ARBA" id="ARBA00022649"/>
    </source>
</evidence>
<dbReference type="AlphaFoldDB" id="A0A932FXG6"/>
<keyword evidence="5" id="KW-0378">Hydrolase</keyword>
<dbReference type="InterPro" id="IPR008201">
    <property type="entry name" value="HepT-like"/>
</dbReference>
<reference evidence="7" key="1">
    <citation type="submission" date="2020-07" db="EMBL/GenBank/DDBJ databases">
        <title>Huge and variable diversity of episymbiotic CPR bacteria and DPANN archaea in groundwater ecosystems.</title>
        <authorList>
            <person name="He C.Y."/>
            <person name="Keren R."/>
            <person name="Whittaker M."/>
            <person name="Farag I.F."/>
            <person name="Doudna J."/>
            <person name="Cate J.H.D."/>
            <person name="Banfield J.F."/>
        </authorList>
    </citation>
    <scope>NUCLEOTIDE SEQUENCE</scope>
    <source>
        <strain evidence="7">NC_groundwater_672_Ag_B-0.1um_62_36</strain>
    </source>
</reference>
<sequence>MRRDPRLYLDDILEAIAQIREYTSGFDYTRFTQDRKTQDAVARNLEIIGEAARRLPESLCAAAAEIEWRKIVGLRNILAHEYFGVSLPVVWDVVQNKLGSLEIACRNLLGDDSLNLEVL</sequence>
<evidence type="ECO:0000256" key="4">
    <source>
        <dbReference type="ARBA" id="ARBA00022741"/>
    </source>
</evidence>
<proteinExistence type="inferred from homology"/>
<dbReference type="Pfam" id="PF01934">
    <property type="entry name" value="HepT-like"/>
    <property type="match status" value="1"/>
</dbReference>
<keyword evidence="4" id="KW-0547">Nucleotide-binding</keyword>
<evidence type="ECO:0000256" key="5">
    <source>
        <dbReference type="ARBA" id="ARBA00022801"/>
    </source>
</evidence>
<evidence type="ECO:0000313" key="8">
    <source>
        <dbReference type="Proteomes" id="UP000769766"/>
    </source>
</evidence>
<dbReference type="GO" id="GO:0016787">
    <property type="term" value="F:hydrolase activity"/>
    <property type="evidence" value="ECO:0007669"/>
    <property type="project" value="UniProtKB-KW"/>
</dbReference>
<dbReference type="InterPro" id="IPR051813">
    <property type="entry name" value="HepT_RNase_toxin"/>
</dbReference>
<dbReference type="GO" id="GO:0004540">
    <property type="term" value="F:RNA nuclease activity"/>
    <property type="evidence" value="ECO:0007669"/>
    <property type="project" value="InterPro"/>
</dbReference>
<comment type="similarity">
    <text evidence="6">Belongs to the HepT RNase toxin family.</text>
</comment>
<keyword evidence="1" id="KW-0597">Phosphoprotein</keyword>
<gene>
    <name evidence="7" type="ORF">HYY20_10815</name>
</gene>
<dbReference type="InterPro" id="IPR037038">
    <property type="entry name" value="HepT-like_sf"/>
</dbReference>
<evidence type="ECO:0000256" key="3">
    <source>
        <dbReference type="ARBA" id="ARBA00022722"/>
    </source>
</evidence>
<evidence type="ECO:0000256" key="1">
    <source>
        <dbReference type="ARBA" id="ARBA00022553"/>
    </source>
</evidence>
<evidence type="ECO:0000256" key="6">
    <source>
        <dbReference type="ARBA" id="ARBA00024207"/>
    </source>
</evidence>
<organism evidence="7 8">
    <name type="scientific">Tectimicrobiota bacterium</name>
    <dbReference type="NCBI Taxonomy" id="2528274"/>
    <lineage>
        <taxon>Bacteria</taxon>
        <taxon>Pseudomonadati</taxon>
        <taxon>Nitrospinota/Tectimicrobiota group</taxon>
        <taxon>Candidatus Tectimicrobiota</taxon>
    </lineage>
</organism>
<dbReference type="Gene3D" id="1.20.120.580">
    <property type="entry name" value="bsu32300-like"/>
    <property type="match status" value="1"/>
</dbReference>
<keyword evidence="3" id="KW-0540">Nuclease</keyword>
<evidence type="ECO:0000313" key="7">
    <source>
        <dbReference type="EMBL" id="MBI2877362.1"/>
    </source>
</evidence>
<dbReference type="EMBL" id="JACPRF010000331">
    <property type="protein sequence ID" value="MBI2877362.1"/>
    <property type="molecule type" value="Genomic_DNA"/>
</dbReference>
<dbReference type="GO" id="GO:0110001">
    <property type="term" value="C:toxin-antitoxin complex"/>
    <property type="evidence" value="ECO:0007669"/>
    <property type="project" value="InterPro"/>
</dbReference>
<dbReference type="GO" id="GO:0000166">
    <property type="term" value="F:nucleotide binding"/>
    <property type="evidence" value="ECO:0007669"/>
    <property type="project" value="UniProtKB-KW"/>
</dbReference>